<dbReference type="InterPro" id="IPR003616">
    <property type="entry name" value="Post-SET_dom"/>
</dbReference>
<gene>
    <name evidence="5" type="ORF">BECKLFY1418A_GA0070994_100326</name>
</gene>
<dbReference type="Pfam" id="PF00856">
    <property type="entry name" value="SET"/>
    <property type="match status" value="1"/>
</dbReference>
<feature type="domain" description="SET" evidence="3">
    <location>
        <begin position="3"/>
        <end position="101"/>
    </location>
</feature>
<evidence type="ECO:0000259" key="3">
    <source>
        <dbReference type="PROSITE" id="PS50280"/>
    </source>
</evidence>
<dbReference type="AlphaFoldDB" id="A0A450U7Y4"/>
<evidence type="ECO:0000256" key="1">
    <source>
        <dbReference type="ARBA" id="ARBA00022679"/>
    </source>
</evidence>
<dbReference type="InterPro" id="IPR001214">
    <property type="entry name" value="SET_dom"/>
</dbReference>
<dbReference type="InterPro" id="IPR053201">
    <property type="entry name" value="Flavunoidine_N-MTase"/>
</dbReference>
<accession>A0A450U7Y4</accession>
<dbReference type="EMBL" id="CAADFH010000003">
    <property type="protein sequence ID" value="VFJ88052.1"/>
    <property type="molecule type" value="Genomic_DNA"/>
</dbReference>
<dbReference type="SUPFAM" id="SSF82199">
    <property type="entry name" value="SET domain"/>
    <property type="match status" value="1"/>
</dbReference>
<keyword evidence="2" id="KW-0949">S-adenosyl-L-methionine</keyword>
<dbReference type="InterPro" id="IPR046341">
    <property type="entry name" value="SET_dom_sf"/>
</dbReference>
<feature type="domain" description="Post-SET" evidence="4">
    <location>
        <begin position="109"/>
        <end position="125"/>
    </location>
</feature>
<organism evidence="5">
    <name type="scientific">Candidatus Kentrum sp. LFY</name>
    <dbReference type="NCBI Taxonomy" id="2126342"/>
    <lineage>
        <taxon>Bacteria</taxon>
        <taxon>Pseudomonadati</taxon>
        <taxon>Pseudomonadota</taxon>
        <taxon>Gammaproteobacteria</taxon>
        <taxon>Candidatus Kentrum</taxon>
    </lineage>
</organism>
<evidence type="ECO:0000256" key="2">
    <source>
        <dbReference type="ARBA" id="ARBA00022691"/>
    </source>
</evidence>
<protein>
    <submittedName>
        <fullName evidence="5">SET domain-containing protein</fullName>
    </submittedName>
</protein>
<dbReference type="PANTHER" id="PTHR12350:SF19">
    <property type="entry name" value="SET DOMAIN-CONTAINING PROTEIN"/>
    <property type="match status" value="1"/>
</dbReference>
<dbReference type="GO" id="GO:0016740">
    <property type="term" value="F:transferase activity"/>
    <property type="evidence" value="ECO:0007669"/>
    <property type="project" value="UniProtKB-KW"/>
</dbReference>
<sequence>MLPKTRIKIHTKPGIGKAVFAIVEVHTREKVIESRPIKTVPCPNRYSLELNGNHIIIDEPGMLVNHSCDPNCVIVPNAYGAFDFIACRKIQKDEEITFDYESNESEITAFSNCYCGAKNCRKTMNKNR</sequence>
<evidence type="ECO:0000259" key="4">
    <source>
        <dbReference type="PROSITE" id="PS50868"/>
    </source>
</evidence>
<dbReference type="PROSITE" id="PS50280">
    <property type="entry name" value="SET"/>
    <property type="match status" value="1"/>
</dbReference>
<dbReference type="Gene3D" id="2.170.270.10">
    <property type="entry name" value="SET domain"/>
    <property type="match status" value="1"/>
</dbReference>
<name>A0A450U7Y4_9GAMM</name>
<dbReference type="PANTHER" id="PTHR12350">
    <property type="entry name" value="HISTONE-LYSINE N-METHYLTRANSFERASE-RELATED"/>
    <property type="match status" value="1"/>
</dbReference>
<dbReference type="SMART" id="SM00317">
    <property type="entry name" value="SET"/>
    <property type="match status" value="1"/>
</dbReference>
<keyword evidence="1" id="KW-0808">Transferase</keyword>
<dbReference type="PROSITE" id="PS50868">
    <property type="entry name" value="POST_SET"/>
    <property type="match status" value="1"/>
</dbReference>
<proteinExistence type="predicted"/>
<evidence type="ECO:0000313" key="5">
    <source>
        <dbReference type="EMBL" id="VFJ88052.1"/>
    </source>
</evidence>
<reference evidence="5" key="1">
    <citation type="submission" date="2019-02" db="EMBL/GenBank/DDBJ databases">
        <authorList>
            <person name="Gruber-Vodicka R. H."/>
            <person name="Seah K. B. B."/>
        </authorList>
    </citation>
    <scope>NUCLEOTIDE SEQUENCE</scope>
    <source>
        <strain evidence="5">BECK_M6</strain>
    </source>
</reference>